<accession>A0A8J6JRA2</accession>
<keyword evidence="1" id="KW-0472">Membrane</keyword>
<dbReference type="AlphaFoldDB" id="A0A8J6JRA2"/>
<sequence>MHGNWKNMLPLRSYFIGILVVFMLFIMGFCIKYIDLMFQPKPTECSLKAVEKSIELAHCERKLLINTGNGR</sequence>
<keyword evidence="1" id="KW-1133">Transmembrane helix</keyword>
<proteinExistence type="predicted"/>
<protein>
    <submittedName>
        <fullName evidence="2">Uncharacterized protein</fullName>
    </submittedName>
</protein>
<comment type="caution">
    <text evidence="2">The sequence shown here is derived from an EMBL/GenBank/DDBJ whole genome shotgun (WGS) entry which is preliminary data.</text>
</comment>
<evidence type="ECO:0000256" key="1">
    <source>
        <dbReference type="SAM" id="Phobius"/>
    </source>
</evidence>
<evidence type="ECO:0000313" key="3">
    <source>
        <dbReference type="Proteomes" id="UP000770717"/>
    </source>
</evidence>
<dbReference type="EMBL" id="WNTK01000963">
    <property type="protein sequence ID" value="KAG9468260.1"/>
    <property type="molecule type" value="Genomic_DNA"/>
</dbReference>
<keyword evidence="1" id="KW-0812">Transmembrane</keyword>
<gene>
    <name evidence="2" type="ORF">GDO78_023134</name>
</gene>
<reference evidence="2" key="1">
    <citation type="thesis" date="2020" institute="ProQuest LLC" country="789 East Eisenhower Parkway, Ann Arbor, MI, USA">
        <title>Comparative Genomics and Chromosome Evolution.</title>
        <authorList>
            <person name="Mudd A.B."/>
        </authorList>
    </citation>
    <scope>NUCLEOTIDE SEQUENCE</scope>
    <source>
        <strain evidence="2">HN-11 Male</strain>
        <tissue evidence="2">Kidney and liver</tissue>
    </source>
</reference>
<organism evidence="2 3">
    <name type="scientific">Eleutherodactylus coqui</name>
    <name type="common">Puerto Rican coqui</name>
    <dbReference type="NCBI Taxonomy" id="57060"/>
    <lineage>
        <taxon>Eukaryota</taxon>
        <taxon>Metazoa</taxon>
        <taxon>Chordata</taxon>
        <taxon>Craniata</taxon>
        <taxon>Vertebrata</taxon>
        <taxon>Euteleostomi</taxon>
        <taxon>Amphibia</taxon>
        <taxon>Batrachia</taxon>
        <taxon>Anura</taxon>
        <taxon>Neobatrachia</taxon>
        <taxon>Hyloidea</taxon>
        <taxon>Eleutherodactylidae</taxon>
        <taxon>Eleutherodactylinae</taxon>
        <taxon>Eleutherodactylus</taxon>
        <taxon>Eleutherodactylus</taxon>
    </lineage>
</organism>
<name>A0A8J6JRA2_ELECQ</name>
<evidence type="ECO:0000313" key="2">
    <source>
        <dbReference type="EMBL" id="KAG9468260.1"/>
    </source>
</evidence>
<dbReference type="Proteomes" id="UP000770717">
    <property type="component" value="Unassembled WGS sequence"/>
</dbReference>
<feature type="transmembrane region" description="Helical" evidence="1">
    <location>
        <begin position="14"/>
        <end position="34"/>
    </location>
</feature>
<keyword evidence="3" id="KW-1185">Reference proteome</keyword>